<evidence type="ECO:0000313" key="5">
    <source>
        <dbReference type="Proteomes" id="UP000190827"/>
    </source>
</evidence>
<proteinExistence type="predicted"/>
<gene>
    <name evidence="4" type="ORF">SAMN06295973_0821</name>
</gene>
<feature type="domain" description="Aldehyde dehydrogenase" evidence="3">
    <location>
        <begin position="18"/>
        <end position="461"/>
    </location>
</feature>
<reference evidence="4 5" key="1">
    <citation type="submission" date="2017-02" db="EMBL/GenBank/DDBJ databases">
        <authorList>
            <person name="Varghese N."/>
            <person name="Submissions S."/>
        </authorList>
    </citation>
    <scope>NUCLEOTIDE SEQUENCE [LARGE SCALE GENOMIC DNA]</scope>
    <source>
        <strain evidence="4 5">VKM Ac-1787</strain>
    </source>
</reference>
<dbReference type="InterPro" id="IPR016163">
    <property type="entry name" value="Ald_DH_C"/>
</dbReference>
<protein>
    <submittedName>
        <fullName evidence="4">Acyl-CoA reductase</fullName>
    </submittedName>
</protein>
<comment type="caution">
    <text evidence="4">The sequence shown here is derived from an EMBL/GenBank/DDBJ whole genome shotgun (WGS) entry which is preliminary data.</text>
</comment>
<dbReference type="CDD" id="cd07078">
    <property type="entry name" value="ALDH"/>
    <property type="match status" value="1"/>
</dbReference>
<evidence type="ECO:0000256" key="2">
    <source>
        <dbReference type="SAM" id="MobiDB-lite"/>
    </source>
</evidence>
<dbReference type="EMBL" id="FUZO01000001">
    <property type="protein sequence ID" value="SKC42501.1"/>
    <property type="molecule type" value="Genomic_DNA"/>
</dbReference>
<dbReference type="Gene3D" id="3.40.309.10">
    <property type="entry name" value="Aldehyde Dehydrogenase, Chain A, domain 2"/>
    <property type="match status" value="1"/>
</dbReference>
<dbReference type="InterPro" id="IPR016161">
    <property type="entry name" value="Ald_DH/histidinol_DH"/>
</dbReference>
<dbReference type="PANTHER" id="PTHR11699">
    <property type="entry name" value="ALDEHYDE DEHYDROGENASE-RELATED"/>
    <property type="match status" value="1"/>
</dbReference>
<evidence type="ECO:0000256" key="1">
    <source>
        <dbReference type="ARBA" id="ARBA00023002"/>
    </source>
</evidence>
<keyword evidence="5" id="KW-1185">Reference proteome</keyword>
<organism evidence="4 5">
    <name type="scientific">Plantibacter cousiniae</name>
    <name type="common">nom. nud.</name>
    <dbReference type="NCBI Taxonomy" id="199709"/>
    <lineage>
        <taxon>Bacteria</taxon>
        <taxon>Bacillati</taxon>
        <taxon>Actinomycetota</taxon>
        <taxon>Actinomycetes</taxon>
        <taxon>Micrococcales</taxon>
        <taxon>Microbacteriaceae</taxon>
        <taxon>Plantibacter</taxon>
    </lineage>
</organism>
<dbReference type="InterPro" id="IPR016162">
    <property type="entry name" value="Ald_DH_N"/>
</dbReference>
<accession>A0ABY1LJT5</accession>
<evidence type="ECO:0000313" key="4">
    <source>
        <dbReference type="EMBL" id="SKC42501.1"/>
    </source>
</evidence>
<dbReference type="Proteomes" id="UP000190827">
    <property type="component" value="Unassembled WGS sequence"/>
</dbReference>
<dbReference type="SUPFAM" id="SSF53720">
    <property type="entry name" value="ALDH-like"/>
    <property type="match status" value="1"/>
</dbReference>
<dbReference type="Pfam" id="PF00171">
    <property type="entry name" value="Aldedh"/>
    <property type="match status" value="1"/>
</dbReference>
<feature type="region of interest" description="Disordered" evidence="2">
    <location>
        <begin position="1"/>
        <end position="27"/>
    </location>
</feature>
<name>A0ABY1LJT5_9MICO</name>
<dbReference type="InterPro" id="IPR015590">
    <property type="entry name" value="Aldehyde_DH_dom"/>
</dbReference>
<keyword evidence="1" id="KW-0560">Oxidoreductase</keyword>
<dbReference type="RefSeq" id="WP_244175388.1">
    <property type="nucleotide sequence ID" value="NZ_FUZO01000001.1"/>
</dbReference>
<dbReference type="Gene3D" id="3.40.605.10">
    <property type="entry name" value="Aldehyde Dehydrogenase, Chain A, domain 1"/>
    <property type="match status" value="1"/>
</dbReference>
<sequence length="467" mass="47431">MTAHLMAATESDRFEQPDALSITDPRTGESVGSVRIATAHEVADAVVVAAASFGEWAARTPAERGAALHAVADALAAREGELADLNHRETGKSIADALGGVRAAIGTARQYAELGPLHAGRALRGPSTAVDFTVAEPRGVVAVITPWNDPVAVAVGLIAAAAVTGNTVVHKPSERCPHLGELLGSVLADALPPGVVVTISGDGRTGAALTSSVGVAMIAHVGSSATGARIARAAVLTGAHVIRENGGNDAILVDADVDPVWAAAQTALGAFANAGQICTSVERVFVHADVAERFLEALVAEAERWTADPASGPLVDRELRSIVHEHVVDAVEDGARLLTGGTVPEGPGAFYPATVLADCRPGMRVMREETFGPVAPVMIVGSFDEAVRLAAADPYGLAATVLTGSMSHAHRAIAELPVGTVKVNAVFGGAPGGSAEPRGESGSGFGYGPGLLDEMTLTKVVHLEAAP</sequence>
<evidence type="ECO:0000259" key="3">
    <source>
        <dbReference type="Pfam" id="PF00171"/>
    </source>
</evidence>